<proteinExistence type="predicted"/>
<reference evidence="1 2" key="1">
    <citation type="journal article" date="2022" name="Front. Cell. Infect. Microbiol.">
        <title>The Genomes of Two Strains of Taenia crassiceps the Animal Model for the Study of Human Cysticercosis.</title>
        <authorList>
            <person name="Bobes R.J."/>
            <person name="Estrada K."/>
            <person name="Rios-Valencia D.G."/>
            <person name="Calderon-Gallegos A."/>
            <person name="de la Torre P."/>
            <person name="Carrero J.C."/>
            <person name="Sanchez-Flores A."/>
            <person name="Laclette J.P."/>
        </authorList>
    </citation>
    <scope>NUCLEOTIDE SEQUENCE [LARGE SCALE GENOMIC DNA]</scope>
    <source>
        <strain evidence="1">WFUcys</strain>
    </source>
</reference>
<comment type="caution">
    <text evidence="1">The sequence shown here is derived from an EMBL/GenBank/DDBJ whole genome shotgun (WGS) entry which is preliminary data.</text>
</comment>
<keyword evidence="2" id="KW-1185">Reference proteome</keyword>
<sequence length="78" mass="8089">MSMSLRSLQQLTTLAGNSTLEALLAHSEGSAPTPSCNVPVFEEWALTRSTTRTPELVVREVAAVGSAPTGTASSANMV</sequence>
<organism evidence="1 2">
    <name type="scientific">Taenia crassiceps</name>
    <dbReference type="NCBI Taxonomy" id="6207"/>
    <lineage>
        <taxon>Eukaryota</taxon>
        <taxon>Metazoa</taxon>
        <taxon>Spiralia</taxon>
        <taxon>Lophotrochozoa</taxon>
        <taxon>Platyhelminthes</taxon>
        <taxon>Cestoda</taxon>
        <taxon>Eucestoda</taxon>
        <taxon>Cyclophyllidea</taxon>
        <taxon>Taeniidae</taxon>
        <taxon>Taenia</taxon>
    </lineage>
</organism>
<dbReference type="EMBL" id="JAKROA010000005">
    <property type="protein sequence ID" value="KAL5107049.1"/>
    <property type="molecule type" value="Genomic_DNA"/>
</dbReference>
<name>A0ABR4QC41_9CEST</name>
<gene>
    <name evidence="1" type="ORF">TcWFU_008225</name>
</gene>
<protein>
    <submittedName>
        <fullName evidence="1">Uncharacterized protein</fullName>
    </submittedName>
</protein>
<dbReference type="Proteomes" id="UP001651158">
    <property type="component" value="Unassembled WGS sequence"/>
</dbReference>
<evidence type="ECO:0000313" key="1">
    <source>
        <dbReference type="EMBL" id="KAL5107049.1"/>
    </source>
</evidence>
<accession>A0ABR4QC41</accession>
<evidence type="ECO:0000313" key="2">
    <source>
        <dbReference type="Proteomes" id="UP001651158"/>
    </source>
</evidence>